<dbReference type="AlphaFoldDB" id="A0A9Q8Y331"/>
<keyword evidence="1" id="KW-0812">Transmembrane</keyword>
<dbReference type="Gene3D" id="1.20.144.10">
    <property type="entry name" value="Phosphatidic acid phosphatase type 2/haloperoxidase"/>
    <property type="match status" value="2"/>
</dbReference>
<evidence type="ECO:0000313" key="5">
    <source>
        <dbReference type="EMBL" id="USJ20654.1"/>
    </source>
</evidence>
<dbReference type="EMBL" id="CP086395">
    <property type="protein sequence ID" value="USJ20654.1"/>
    <property type="molecule type" value="Genomic_DNA"/>
</dbReference>
<feature type="transmembrane region" description="Helical" evidence="1">
    <location>
        <begin position="63"/>
        <end position="82"/>
    </location>
</feature>
<dbReference type="InterPro" id="IPR000326">
    <property type="entry name" value="PAP2/HPO"/>
</dbReference>
<evidence type="ECO:0000313" key="3">
    <source>
        <dbReference type="EMBL" id="MDG6144090.1"/>
    </source>
</evidence>
<feature type="transmembrane region" description="Helical" evidence="1">
    <location>
        <begin position="130"/>
        <end position="150"/>
    </location>
</feature>
<dbReference type="RefSeq" id="WP_017369455.1">
    <property type="nucleotide sequence ID" value="NZ_CP086395.1"/>
</dbReference>
<sequence>MNKKLYYTTGLLTLVSFITLTAIVKLSYTHAPIPSIDSHLQTVAWHLQNNEFLVQISSIIAKFLGDTMGAVIGLVIAGIIFIKDKVSAIWLALVAAIAVGGNTLIKLVIGRDRPDIHRIAAFTDEPGKSFASGHTTFAVVLFGCLFFILLHSLTSVWSKALIGLTAMGLTFLTMFSRVLLGVHYPSDTLGGLLWGLSVICLTYPTYLHYKKLEKPQHYLPKSMRKAV</sequence>
<feature type="domain" description="Phosphatidic acid phosphatase type 2/haloperoxidase" evidence="2">
    <location>
        <begin position="85"/>
        <end position="203"/>
    </location>
</feature>
<feature type="transmembrane region" description="Helical" evidence="1">
    <location>
        <begin position="88"/>
        <end position="109"/>
    </location>
</feature>
<dbReference type="EMBL" id="JAMWFV010000001">
    <property type="protein sequence ID" value="MDG6144090.1"/>
    <property type="molecule type" value="Genomic_DNA"/>
</dbReference>
<evidence type="ECO:0000313" key="6">
    <source>
        <dbReference type="Proteomes" id="UP001056730"/>
    </source>
</evidence>
<dbReference type="KEGG" id="lfo:LMK00_01295"/>
<evidence type="ECO:0000259" key="2">
    <source>
        <dbReference type="SMART" id="SM00014"/>
    </source>
</evidence>
<evidence type="ECO:0000313" key="7">
    <source>
        <dbReference type="Proteomes" id="UP001153199"/>
    </source>
</evidence>
<dbReference type="Proteomes" id="UP001153203">
    <property type="component" value="Unassembled WGS sequence"/>
</dbReference>
<dbReference type="EMBL" id="JAMWGI010000001">
    <property type="protein sequence ID" value="MDG6192661.1"/>
    <property type="molecule type" value="Genomic_DNA"/>
</dbReference>
<dbReference type="Pfam" id="PF01569">
    <property type="entry name" value="PAP2"/>
    <property type="match status" value="1"/>
</dbReference>
<keyword evidence="1" id="KW-0472">Membrane</keyword>
<feature type="transmembrane region" description="Helical" evidence="1">
    <location>
        <begin position="156"/>
        <end position="180"/>
    </location>
</feature>
<protein>
    <submittedName>
        <fullName evidence="5">Phosphatase PAP2 family protein</fullName>
    </submittedName>
</protein>
<dbReference type="PANTHER" id="PTHR14969:SF13">
    <property type="entry name" value="AT30094P"/>
    <property type="match status" value="1"/>
</dbReference>
<dbReference type="Proteomes" id="UP001153199">
    <property type="component" value="Unassembled WGS sequence"/>
</dbReference>
<dbReference type="SMART" id="SM00014">
    <property type="entry name" value="acidPPc"/>
    <property type="match status" value="1"/>
</dbReference>
<feature type="transmembrane region" description="Helical" evidence="1">
    <location>
        <begin position="6"/>
        <end position="28"/>
    </location>
</feature>
<keyword evidence="7" id="KW-1185">Reference proteome</keyword>
<dbReference type="SUPFAM" id="SSF48317">
    <property type="entry name" value="Acid phosphatase/Vanadium-dependent haloperoxidase"/>
    <property type="match status" value="1"/>
</dbReference>
<organism evidence="5 6">
    <name type="scientific">Lactococcus formosensis</name>
    <dbReference type="NCBI Taxonomy" id="1281486"/>
    <lineage>
        <taxon>Bacteria</taxon>
        <taxon>Bacillati</taxon>
        <taxon>Bacillota</taxon>
        <taxon>Bacilli</taxon>
        <taxon>Lactobacillales</taxon>
        <taxon>Streptococcaceae</taxon>
        <taxon>Lactococcus</taxon>
    </lineage>
</organism>
<dbReference type="InterPro" id="IPR036938">
    <property type="entry name" value="PAP2/HPO_sf"/>
</dbReference>
<dbReference type="Proteomes" id="UP001056730">
    <property type="component" value="Chromosome"/>
</dbReference>
<dbReference type="CDD" id="cd03392">
    <property type="entry name" value="PAP2_like_2"/>
    <property type="match status" value="1"/>
</dbReference>
<accession>A0A9Q8Y331</accession>
<name>A0A9Q8Y331_9LACT</name>
<evidence type="ECO:0000256" key="1">
    <source>
        <dbReference type="SAM" id="Phobius"/>
    </source>
</evidence>
<gene>
    <name evidence="5" type="ORF">LMK00_01295</name>
    <name evidence="4" type="ORF">NF708_01405</name>
    <name evidence="3" type="ORF">NF717_00250</name>
</gene>
<feature type="transmembrane region" description="Helical" evidence="1">
    <location>
        <begin position="192"/>
        <end position="209"/>
    </location>
</feature>
<reference evidence="3" key="2">
    <citation type="submission" date="2022-06" db="EMBL/GenBank/DDBJ databases">
        <title>Lactococcus from bovine mastitis in China.</title>
        <authorList>
            <person name="Lin Y."/>
            <person name="Han B."/>
        </authorList>
    </citation>
    <scope>NUCLEOTIDE SEQUENCE</scope>
    <source>
        <strain evidence="4">Hebei-B-39</strain>
        <strain evidence="3">Ningxia-I-26</strain>
    </source>
</reference>
<dbReference type="PANTHER" id="PTHR14969">
    <property type="entry name" value="SPHINGOSINE-1-PHOSPHATE PHOSPHOHYDROLASE"/>
    <property type="match status" value="1"/>
</dbReference>
<proteinExistence type="predicted"/>
<reference evidence="5" key="1">
    <citation type="journal article" date="2022" name="Front. Microbiol.">
        <title>Feed Insects as a Reservoir of Granadaene-Producing Lactococci.</title>
        <authorList>
            <person name="Neuzil-Bunesova V."/>
            <person name="Ramirez Garcia A."/>
            <person name="Modrackova N."/>
            <person name="Makovska M."/>
            <person name="Sabolova M."/>
            <person name="Sproer C."/>
            <person name="Bunk B."/>
            <person name="Blom J."/>
            <person name="Schwab C."/>
        </authorList>
    </citation>
    <scope>NUCLEOTIDE SEQUENCE</scope>
    <source>
        <strain evidence="5">I4/6O</strain>
    </source>
</reference>
<evidence type="ECO:0000313" key="4">
    <source>
        <dbReference type="EMBL" id="MDG6192661.1"/>
    </source>
</evidence>
<keyword evidence="1" id="KW-1133">Transmembrane helix</keyword>